<organism evidence="2 3">
    <name type="scientific">Reticulomyxa filosa</name>
    <dbReference type="NCBI Taxonomy" id="46433"/>
    <lineage>
        <taxon>Eukaryota</taxon>
        <taxon>Sar</taxon>
        <taxon>Rhizaria</taxon>
        <taxon>Retaria</taxon>
        <taxon>Foraminifera</taxon>
        <taxon>Monothalamids</taxon>
        <taxon>Reticulomyxidae</taxon>
        <taxon>Reticulomyxa</taxon>
    </lineage>
</organism>
<evidence type="ECO:0000313" key="3">
    <source>
        <dbReference type="Proteomes" id="UP000023152"/>
    </source>
</evidence>
<feature type="region of interest" description="Disordered" evidence="1">
    <location>
        <begin position="112"/>
        <end position="145"/>
    </location>
</feature>
<evidence type="ECO:0000313" key="2">
    <source>
        <dbReference type="EMBL" id="ETO14085.1"/>
    </source>
</evidence>
<dbReference type="AlphaFoldDB" id="X6MLX3"/>
<dbReference type="Proteomes" id="UP000023152">
    <property type="component" value="Unassembled WGS sequence"/>
</dbReference>
<accession>X6MLX3</accession>
<dbReference type="EMBL" id="ASPP01020222">
    <property type="protein sequence ID" value="ETO14085.1"/>
    <property type="molecule type" value="Genomic_DNA"/>
</dbReference>
<sequence length="191" mass="22146">MDGTDTCLRPCKTELVVLITDYKSEGKLRRVMNMDQTSMKQRPKPIDDSGARTKRSIVASNDDDNMNGLYCTNGLTHSKYEHKHKELRLSYYRSANETGSYKDKRKHKELNDINIGDKDDDNNDKGSDIDIGGKDNDNTSMMENTKTKKDMNTRTNTKMKMYMNTLTNTKTKKDMSKWINTKTKNEFRYVL</sequence>
<comment type="caution">
    <text evidence="2">The sequence shown here is derived from an EMBL/GenBank/DDBJ whole genome shotgun (WGS) entry which is preliminary data.</text>
</comment>
<name>X6MLX3_RETFI</name>
<keyword evidence="3" id="KW-1185">Reference proteome</keyword>
<proteinExistence type="predicted"/>
<gene>
    <name evidence="2" type="ORF">RFI_23283</name>
</gene>
<feature type="compositionally biased region" description="Basic and acidic residues" evidence="1">
    <location>
        <begin position="112"/>
        <end position="137"/>
    </location>
</feature>
<reference evidence="2 3" key="1">
    <citation type="journal article" date="2013" name="Curr. Biol.">
        <title>The Genome of the Foraminiferan Reticulomyxa filosa.</title>
        <authorList>
            <person name="Glockner G."/>
            <person name="Hulsmann N."/>
            <person name="Schleicher M."/>
            <person name="Noegel A.A."/>
            <person name="Eichinger L."/>
            <person name="Gallinger C."/>
            <person name="Pawlowski J."/>
            <person name="Sierra R."/>
            <person name="Euteneuer U."/>
            <person name="Pillet L."/>
            <person name="Moustafa A."/>
            <person name="Platzer M."/>
            <person name="Groth M."/>
            <person name="Szafranski K."/>
            <person name="Schliwa M."/>
        </authorList>
    </citation>
    <scope>NUCLEOTIDE SEQUENCE [LARGE SCALE GENOMIC DNA]</scope>
</reference>
<protein>
    <submittedName>
        <fullName evidence="2">Uncharacterized protein</fullName>
    </submittedName>
</protein>
<evidence type="ECO:0000256" key="1">
    <source>
        <dbReference type="SAM" id="MobiDB-lite"/>
    </source>
</evidence>